<keyword evidence="3" id="KW-1185">Reference proteome</keyword>
<dbReference type="Proteomes" id="UP000011096">
    <property type="component" value="Unassembled WGS sequence"/>
</dbReference>
<feature type="repeat" description="ANK" evidence="1">
    <location>
        <begin position="8"/>
        <end position="40"/>
    </location>
</feature>
<dbReference type="GeneID" id="43612133"/>
<dbReference type="InterPro" id="IPR036770">
    <property type="entry name" value="Ankyrin_rpt-contain_sf"/>
</dbReference>
<reference evidence="2 3" key="1">
    <citation type="submission" date="2012-08" db="EMBL/GenBank/DDBJ databases">
        <authorList>
            <person name="Gan P.H.P."/>
            <person name="Ikeda K."/>
            <person name="Irieda H."/>
            <person name="Narusaka M."/>
            <person name="O'Connell R.J."/>
            <person name="Narusaka Y."/>
            <person name="Takano Y."/>
            <person name="Kubo Y."/>
            <person name="Shirasu K."/>
        </authorList>
    </citation>
    <scope>NUCLEOTIDE SEQUENCE [LARGE SCALE GENOMIC DNA]</scope>
    <source>
        <strain evidence="2 3">Nara gc5</strain>
    </source>
</reference>
<dbReference type="PROSITE" id="PS50088">
    <property type="entry name" value="ANK_REPEAT"/>
    <property type="match status" value="1"/>
</dbReference>
<gene>
    <name evidence="2" type="ORF">CGGC5_v005914</name>
</gene>
<name>A0A7J6J9M6_COLFN</name>
<reference evidence="2 3" key="2">
    <citation type="submission" date="2020-04" db="EMBL/GenBank/DDBJ databases">
        <title>Genome sequencing and assembly of multiple isolates from the Colletotrichum gloeosporioides species complex.</title>
        <authorList>
            <person name="Gan P."/>
            <person name="Shirasu K."/>
        </authorList>
    </citation>
    <scope>NUCLEOTIDE SEQUENCE [LARGE SCALE GENOMIC DNA]</scope>
    <source>
        <strain evidence="2 3">Nara gc5</strain>
    </source>
</reference>
<evidence type="ECO:0000313" key="3">
    <source>
        <dbReference type="Proteomes" id="UP000011096"/>
    </source>
</evidence>
<dbReference type="EMBL" id="ANPB02000003">
    <property type="protein sequence ID" value="KAF4486443.1"/>
    <property type="molecule type" value="Genomic_DNA"/>
</dbReference>
<organism evidence="2 3">
    <name type="scientific">Colletotrichum fructicola (strain Nara gc5)</name>
    <name type="common">Anthracnose fungus</name>
    <name type="synonym">Colletotrichum gloeosporioides (strain Nara gc5)</name>
    <dbReference type="NCBI Taxonomy" id="1213859"/>
    <lineage>
        <taxon>Eukaryota</taxon>
        <taxon>Fungi</taxon>
        <taxon>Dikarya</taxon>
        <taxon>Ascomycota</taxon>
        <taxon>Pezizomycotina</taxon>
        <taxon>Sordariomycetes</taxon>
        <taxon>Hypocreomycetidae</taxon>
        <taxon>Glomerellales</taxon>
        <taxon>Glomerellaceae</taxon>
        <taxon>Colletotrichum</taxon>
        <taxon>Colletotrichum gloeosporioides species complex</taxon>
    </lineage>
</organism>
<evidence type="ECO:0000256" key="1">
    <source>
        <dbReference type="PROSITE-ProRule" id="PRU00023"/>
    </source>
</evidence>
<keyword evidence="1" id="KW-0040">ANK repeat</keyword>
<sequence length="203" mass="22913">MQQQSHQASGTLLHLAAYSGFLNVVSFLLSKGTDVDISLECSECGGKEFRFGKVTSFYLAAYQEHHGVVQHLRARAEIGWSTYWPIHRQLPEVLEAMISRETYSADSKDGLWSAFEYVSSGWYDGRRKVERDEEVKKGQLELIEVAIQHRAYDVIDGKDQMEFLWCKLASHGGDFHESFNVAAFARACDSELYTTSDDGASLL</sequence>
<protein>
    <recommendedName>
        <fullName evidence="4">Ankyrin repeat protein</fullName>
    </recommendedName>
</protein>
<dbReference type="InParanoid" id="A0A7J6J9M6"/>
<dbReference type="Pfam" id="PF00023">
    <property type="entry name" value="Ank"/>
    <property type="match status" value="1"/>
</dbReference>
<dbReference type="OrthoDB" id="4180939at2759"/>
<evidence type="ECO:0000313" key="2">
    <source>
        <dbReference type="EMBL" id="KAF4486443.1"/>
    </source>
</evidence>
<evidence type="ECO:0008006" key="4">
    <source>
        <dbReference type="Google" id="ProtNLM"/>
    </source>
</evidence>
<proteinExistence type="predicted"/>
<dbReference type="AlphaFoldDB" id="A0A7J6J9M6"/>
<accession>A0A7J6J9M6</accession>
<comment type="caution">
    <text evidence="2">The sequence shown here is derived from an EMBL/GenBank/DDBJ whole genome shotgun (WGS) entry which is preliminary data.</text>
</comment>
<dbReference type="Gene3D" id="1.25.40.20">
    <property type="entry name" value="Ankyrin repeat-containing domain"/>
    <property type="match status" value="1"/>
</dbReference>
<dbReference type="InterPro" id="IPR002110">
    <property type="entry name" value="Ankyrin_rpt"/>
</dbReference>
<dbReference type="PROSITE" id="PS50297">
    <property type="entry name" value="ANK_REP_REGION"/>
    <property type="match status" value="1"/>
</dbReference>
<dbReference type="RefSeq" id="XP_066009040.1">
    <property type="nucleotide sequence ID" value="XM_066151586.1"/>
</dbReference>
<dbReference type="SUPFAM" id="SSF48403">
    <property type="entry name" value="Ankyrin repeat"/>
    <property type="match status" value="1"/>
</dbReference>